<keyword evidence="2" id="KW-1185">Reference proteome</keyword>
<dbReference type="Proteomes" id="UP000318521">
    <property type="component" value="Unassembled WGS sequence"/>
</dbReference>
<reference evidence="1 2" key="1">
    <citation type="submission" date="2019-07" db="EMBL/GenBank/DDBJ databases">
        <authorList>
            <person name="Park Y.J."/>
            <person name="Jeong S.E."/>
            <person name="Jung H.S."/>
        </authorList>
    </citation>
    <scope>NUCLEOTIDE SEQUENCE [LARGE SCALE GENOMIC DNA]</scope>
    <source>
        <strain evidence="2">P16(2019)</strain>
    </source>
</reference>
<organism evidence="1 2">
    <name type="scientific">Alkalicoccobacillus porphyridii</name>
    <dbReference type="NCBI Taxonomy" id="2597270"/>
    <lineage>
        <taxon>Bacteria</taxon>
        <taxon>Bacillati</taxon>
        <taxon>Bacillota</taxon>
        <taxon>Bacilli</taxon>
        <taxon>Bacillales</taxon>
        <taxon>Bacillaceae</taxon>
        <taxon>Alkalicoccobacillus</taxon>
    </lineage>
</organism>
<proteinExistence type="predicted"/>
<sequence length="183" mass="21067">MKNVLIFGGTGMLLQATKWLEKEYDNITVFGRDAGKNPWLLDQVENNNFEFLELDYRNTEHLKKLIQQSFEKYGQFDCVLAWIHGTAPNALATIIKELEMNQRQSYRLFHVKGSSSSLSHMKNEVIVPDNCLYREVILGFCLEGDSSRWLTHKEISDGVINAIKDDDKKSIVGTVTPWERRPS</sequence>
<dbReference type="EMBL" id="VLXZ01000005">
    <property type="protein sequence ID" value="TSB46617.1"/>
    <property type="molecule type" value="Genomic_DNA"/>
</dbReference>
<dbReference type="AlphaFoldDB" id="A0A553ZYU3"/>
<dbReference type="Gene3D" id="3.40.50.720">
    <property type="entry name" value="NAD(P)-binding Rossmann-like Domain"/>
    <property type="match status" value="1"/>
</dbReference>
<dbReference type="SUPFAM" id="SSF51735">
    <property type="entry name" value="NAD(P)-binding Rossmann-fold domains"/>
    <property type="match status" value="1"/>
</dbReference>
<dbReference type="RefSeq" id="WP_143848512.1">
    <property type="nucleotide sequence ID" value="NZ_VLXZ01000005.1"/>
</dbReference>
<accession>A0A553ZYU3</accession>
<comment type="caution">
    <text evidence="1">The sequence shown here is derived from an EMBL/GenBank/DDBJ whole genome shotgun (WGS) entry which is preliminary data.</text>
</comment>
<dbReference type="NCBIfam" id="NF006168">
    <property type="entry name" value="PRK08309.1"/>
    <property type="match status" value="1"/>
</dbReference>
<evidence type="ECO:0000313" key="2">
    <source>
        <dbReference type="Proteomes" id="UP000318521"/>
    </source>
</evidence>
<gene>
    <name evidence="1" type="ORF">FN960_09680</name>
</gene>
<dbReference type="InterPro" id="IPR036291">
    <property type="entry name" value="NAD(P)-bd_dom_sf"/>
</dbReference>
<protein>
    <submittedName>
        <fullName evidence="1">Short-chain dehydrogenase</fullName>
    </submittedName>
</protein>
<name>A0A553ZYU3_9BACI</name>
<dbReference type="OrthoDB" id="7922774at2"/>
<evidence type="ECO:0000313" key="1">
    <source>
        <dbReference type="EMBL" id="TSB46617.1"/>
    </source>
</evidence>